<keyword evidence="1" id="KW-1133">Transmembrane helix</keyword>
<evidence type="ECO:0000313" key="2">
    <source>
        <dbReference type="EMBL" id="CAB4183637.1"/>
    </source>
</evidence>
<sequence length="151" mass="17033">MTKDEMTTFIDTYLSDKQSCDLYQVTDTFPSPPTEQKWSMHVEDLVLTGHLKQHPNGAHAVARKPTVRQVTHIDNSVKDSVVITQSRLDNSPLTANIKASVDAPIENPKQKNAKTTLAEYWWLYVIGVLTGLTLLAAEYDWFGLADKFKLK</sequence>
<reference evidence="2" key="1">
    <citation type="submission" date="2020-05" db="EMBL/GenBank/DDBJ databases">
        <authorList>
            <person name="Chiriac C."/>
            <person name="Salcher M."/>
            <person name="Ghai R."/>
            <person name="Kavagutti S V."/>
        </authorList>
    </citation>
    <scope>NUCLEOTIDE SEQUENCE</scope>
</reference>
<protein>
    <submittedName>
        <fullName evidence="2">Uncharacterized protein</fullName>
    </submittedName>
</protein>
<name>A0A6J5QMA2_9CAUD</name>
<feature type="transmembrane region" description="Helical" evidence="1">
    <location>
        <begin position="121"/>
        <end position="142"/>
    </location>
</feature>
<gene>
    <name evidence="2" type="ORF">UFOVP1106_31</name>
</gene>
<keyword evidence="1" id="KW-0812">Transmembrane</keyword>
<evidence type="ECO:0000256" key="1">
    <source>
        <dbReference type="SAM" id="Phobius"/>
    </source>
</evidence>
<proteinExistence type="predicted"/>
<organism evidence="2">
    <name type="scientific">uncultured Caudovirales phage</name>
    <dbReference type="NCBI Taxonomy" id="2100421"/>
    <lineage>
        <taxon>Viruses</taxon>
        <taxon>Duplodnaviria</taxon>
        <taxon>Heunggongvirae</taxon>
        <taxon>Uroviricota</taxon>
        <taxon>Caudoviricetes</taxon>
        <taxon>Peduoviridae</taxon>
        <taxon>Maltschvirus</taxon>
        <taxon>Maltschvirus maltsch</taxon>
    </lineage>
</organism>
<accession>A0A6J5QMA2</accession>
<keyword evidence="1" id="KW-0472">Membrane</keyword>
<dbReference type="EMBL" id="LR797049">
    <property type="protein sequence ID" value="CAB4183637.1"/>
    <property type="molecule type" value="Genomic_DNA"/>
</dbReference>